<evidence type="ECO:0000256" key="1">
    <source>
        <dbReference type="ARBA" id="ARBA00000971"/>
    </source>
</evidence>
<keyword evidence="4 5" id="KW-0413">Isomerase</keyword>
<keyword evidence="3 5" id="KW-0697">Rotamase</keyword>
<proteinExistence type="predicted"/>
<dbReference type="Gene3D" id="3.10.50.40">
    <property type="match status" value="1"/>
</dbReference>
<dbReference type="InterPro" id="IPR046357">
    <property type="entry name" value="PPIase_dom_sf"/>
</dbReference>
<feature type="region of interest" description="Disordered" evidence="6">
    <location>
        <begin position="195"/>
        <end position="224"/>
    </location>
</feature>
<dbReference type="PANTHER" id="PTHR43811:SF19">
    <property type="entry name" value="39 KDA FK506-BINDING NUCLEAR PROTEIN"/>
    <property type="match status" value="1"/>
</dbReference>
<evidence type="ECO:0000313" key="8">
    <source>
        <dbReference type="EMBL" id="KMZ74876.1"/>
    </source>
</evidence>
<sequence>MSFWGVEVKPGKSYTHNHDFANGTLRITQAALGNGKSTKRSIVQCTIGSKNPIMLCSLLPINSESCMLDLEFEEEDVVIFSVVGPRSVHLTGYFSGHNNGDNIDSYGEEFSASDSNESGSFHSEDGFDMDFIDEDHIKMFPSLPNPNGRVVIEEIVNEEEPENSSGKQISEKKDLAIVDLDNDNAGSECHLHDFESEDEDGFPISLSHDKKKNSEKGKETKNSDVILDVRKQGGKNIASDSIIERESDQIENMDQKSINFEKKTKKKRKKGEIVEPVSDTSLGKNTADIDKKTATDANFDLILDTMNEKKRAKVDVIQNGELHTEILESDRNVNNTEPLNKLKEDKLTLSDSTASKVIDLIKPNEKNDSVNDALTVLESNFQQFKSRSFPNGLTIGELSMGEPDGKRASNGNKVFVNYIGKLKNGTIFDSNIGKQPFQFRLGVGQVIKGWDVGVKGMRIGDKRRITIPPSMGYGSKDVEKIPANSWLIFDVDLIDVK</sequence>
<dbReference type="SUPFAM" id="SSF69203">
    <property type="entry name" value="Nucleoplasmin-like core domain"/>
    <property type="match status" value="1"/>
</dbReference>
<organism evidence="8 9">
    <name type="scientific">Zostera marina</name>
    <name type="common">Eelgrass</name>
    <dbReference type="NCBI Taxonomy" id="29655"/>
    <lineage>
        <taxon>Eukaryota</taxon>
        <taxon>Viridiplantae</taxon>
        <taxon>Streptophyta</taxon>
        <taxon>Embryophyta</taxon>
        <taxon>Tracheophyta</taxon>
        <taxon>Spermatophyta</taxon>
        <taxon>Magnoliopsida</taxon>
        <taxon>Liliopsida</taxon>
        <taxon>Zosteraceae</taxon>
        <taxon>Zostera</taxon>
    </lineage>
</organism>
<dbReference type="AlphaFoldDB" id="A0A0K9Q0M7"/>
<evidence type="ECO:0000256" key="4">
    <source>
        <dbReference type="ARBA" id="ARBA00023235"/>
    </source>
</evidence>
<protein>
    <recommendedName>
        <fullName evidence="2 5">peptidylprolyl isomerase</fullName>
        <ecNumber evidence="2 5">5.2.1.8</ecNumber>
    </recommendedName>
</protein>
<dbReference type="OrthoDB" id="1902587at2759"/>
<dbReference type="STRING" id="29655.A0A0K9Q0M7"/>
<evidence type="ECO:0000259" key="7">
    <source>
        <dbReference type="PROSITE" id="PS50059"/>
    </source>
</evidence>
<dbReference type="OMA" id="NAGSECH"/>
<gene>
    <name evidence="8" type="ORF">ZOSMA_121G00510</name>
</gene>
<evidence type="ECO:0000256" key="6">
    <source>
        <dbReference type="SAM" id="MobiDB-lite"/>
    </source>
</evidence>
<evidence type="ECO:0000256" key="5">
    <source>
        <dbReference type="PROSITE-ProRule" id="PRU00277"/>
    </source>
</evidence>
<dbReference type="InterPro" id="IPR036824">
    <property type="entry name" value="Nucleoplasmin_core_dom_sf"/>
</dbReference>
<reference evidence="9" key="1">
    <citation type="journal article" date="2016" name="Nature">
        <title>The genome of the seagrass Zostera marina reveals angiosperm adaptation to the sea.</title>
        <authorList>
            <person name="Olsen J.L."/>
            <person name="Rouze P."/>
            <person name="Verhelst B."/>
            <person name="Lin Y.-C."/>
            <person name="Bayer T."/>
            <person name="Collen J."/>
            <person name="Dattolo E."/>
            <person name="De Paoli E."/>
            <person name="Dittami S."/>
            <person name="Maumus F."/>
            <person name="Michel G."/>
            <person name="Kersting A."/>
            <person name="Lauritano C."/>
            <person name="Lohaus R."/>
            <person name="Toepel M."/>
            <person name="Tonon T."/>
            <person name="Vanneste K."/>
            <person name="Amirebrahimi M."/>
            <person name="Brakel J."/>
            <person name="Bostroem C."/>
            <person name="Chovatia M."/>
            <person name="Grimwood J."/>
            <person name="Jenkins J.W."/>
            <person name="Jueterbock A."/>
            <person name="Mraz A."/>
            <person name="Stam W.T."/>
            <person name="Tice H."/>
            <person name="Bornberg-Bauer E."/>
            <person name="Green P.J."/>
            <person name="Pearson G.A."/>
            <person name="Procaccini G."/>
            <person name="Duarte C.M."/>
            <person name="Schmutz J."/>
            <person name="Reusch T.B.H."/>
            <person name="Van de Peer Y."/>
        </authorList>
    </citation>
    <scope>NUCLEOTIDE SEQUENCE [LARGE SCALE GENOMIC DNA]</scope>
    <source>
        <strain evidence="9">cv. Finnish</strain>
    </source>
</reference>
<evidence type="ECO:0000256" key="2">
    <source>
        <dbReference type="ARBA" id="ARBA00013194"/>
    </source>
</evidence>
<dbReference type="GO" id="GO:0003755">
    <property type="term" value="F:peptidyl-prolyl cis-trans isomerase activity"/>
    <property type="evidence" value="ECO:0000318"/>
    <property type="project" value="GO_Central"/>
</dbReference>
<dbReference type="InterPro" id="IPR041232">
    <property type="entry name" value="NPL"/>
</dbReference>
<feature type="domain" description="PPIase FKBP-type" evidence="7">
    <location>
        <begin position="411"/>
        <end position="497"/>
    </location>
</feature>
<dbReference type="PROSITE" id="PS50059">
    <property type="entry name" value="FKBP_PPIASE"/>
    <property type="match status" value="1"/>
</dbReference>
<feature type="compositionally biased region" description="Basic and acidic residues" evidence="6">
    <location>
        <begin position="212"/>
        <end position="224"/>
    </location>
</feature>
<dbReference type="Pfam" id="PF00254">
    <property type="entry name" value="FKBP_C"/>
    <property type="match status" value="1"/>
</dbReference>
<dbReference type="Pfam" id="PF17800">
    <property type="entry name" value="NPL"/>
    <property type="match status" value="1"/>
</dbReference>
<evidence type="ECO:0000313" key="9">
    <source>
        <dbReference type="Proteomes" id="UP000036987"/>
    </source>
</evidence>
<comment type="caution">
    <text evidence="8">The sequence shown here is derived from an EMBL/GenBank/DDBJ whole genome shotgun (WGS) entry which is preliminary data.</text>
</comment>
<dbReference type="EMBL" id="LFYR01000235">
    <property type="protein sequence ID" value="KMZ74876.1"/>
    <property type="molecule type" value="Genomic_DNA"/>
</dbReference>
<dbReference type="Gene3D" id="2.60.120.340">
    <property type="entry name" value="Nucleoplasmin core domain"/>
    <property type="match status" value="1"/>
</dbReference>
<comment type="catalytic activity">
    <reaction evidence="1 5">
        <text>[protein]-peptidylproline (omega=180) = [protein]-peptidylproline (omega=0)</text>
        <dbReference type="Rhea" id="RHEA:16237"/>
        <dbReference type="Rhea" id="RHEA-COMP:10747"/>
        <dbReference type="Rhea" id="RHEA-COMP:10748"/>
        <dbReference type="ChEBI" id="CHEBI:83833"/>
        <dbReference type="ChEBI" id="CHEBI:83834"/>
        <dbReference type="EC" id="5.2.1.8"/>
    </reaction>
</comment>
<evidence type="ECO:0000256" key="3">
    <source>
        <dbReference type="ARBA" id="ARBA00023110"/>
    </source>
</evidence>
<dbReference type="Proteomes" id="UP000036987">
    <property type="component" value="Unassembled WGS sequence"/>
</dbReference>
<name>A0A0K9Q0M7_ZOSMR</name>
<accession>A0A0K9Q0M7</accession>
<dbReference type="SUPFAM" id="SSF54534">
    <property type="entry name" value="FKBP-like"/>
    <property type="match status" value="1"/>
</dbReference>
<keyword evidence="9" id="KW-1185">Reference proteome</keyword>
<dbReference type="EC" id="5.2.1.8" evidence="2 5"/>
<dbReference type="PANTHER" id="PTHR43811">
    <property type="entry name" value="FKBP-TYPE PEPTIDYL-PROLYL CIS-TRANS ISOMERASE FKPA"/>
    <property type="match status" value="1"/>
</dbReference>
<dbReference type="InterPro" id="IPR001179">
    <property type="entry name" value="PPIase_FKBP_dom"/>
</dbReference>
<dbReference type="FunFam" id="3.10.50.40:FF:000006">
    <property type="entry name" value="Peptidyl-prolyl cis-trans isomerase"/>
    <property type="match status" value="1"/>
</dbReference>